<feature type="region of interest" description="Disordered" evidence="1">
    <location>
        <begin position="1"/>
        <end position="98"/>
    </location>
</feature>
<dbReference type="Proteomes" id="UP001148018">
    <property type="component" value="Unassembled WGS sequence"/>
</dbReference>
<protein>
    <submittedName>
        <fullName evidence="2">Uncharacterized protein</fullName>
    </submittedName>
</protein>
<evidence type="ECO:0000256" key="1">
    <source>
        <dbReference type="SAM" id="MobiDB-lite"/>
    </source>
</evidence>
<feature type="compositionally biased region" description="Basic and acidic residues" evidence="1">
    <location>
        <begin position="1"/>
        <end position="25"/>
    </location>
</feature>
<evidence type="ECO:0000313" key="3">
    <source>
        <dbReference type="Proteomes" id="UP001148018"/>
    </source>
</evidence>
<name>A0A9Q0IW10_9TELE</name>
<dbReference type="AlphaFoldDB" id="A0A9Q0IW10"/>
<reference evidence="2" key="1">
    <citation type="submission" date="2022-07" db="EMBL/GenBank/DDBJ databases">
        <title>Chromosome-level genome of Muraenolepis orangiensis.</title>
        <authorList>
            <person name="Kim J."/>
        </authorList>
    </citation>
    <scope>NUCLEOTIDE SEQUENCE</scope>
    <source>
        <strain evidence="2">KU_S4_2022</strain>
        <tissue evidence="2">Muscle</tissue>
    </source>
</reference>
<organism evidence="2 3">
    <name type="scientific">Muraenolepis orangiensis</name>
    <name type="common">Patagonian moray cod</name>
    <dbReference type="NCBI Taxonomy" id="630683"/>
    <lineage>
        <taxon>Eukaryota</taxon>
        <taxon>Metazoa</taxon>
        <taxon>Chordata</taxon>
        <taxon>Craniata</taxon>
        <taxon>Vertebrata</taxon>
        <taxon>Euteleostomi</taxon>
        <taxon>Actinopterygii</taxon>
        <taxon>Neopterygii</taxon>
        <taxon>Teleostei</taxon>
        <taxon>Neoteleostei</taxon>
        <taxon>Acanthomorphata</taxon>
        <taxon>Zeiogadaria</taxon>
        <taxon>Gadariae</taxon>
        <taxon>Gadiformes</taxon>
        <taxon>Muraenolepidoidei</taxon>
        <taxon>Muraenolepididae</taxon>
        <taxon>Muraenolepis</taxon>
    </lineage>
</organism>
<feature type="compositionally biased region" description="Low complexity" evidence="1">
    <location>
        <begin position="58"/>
        <end position="70"/>
    </location>
</feature>
<accession>A0A9Q0IW10</accession>
<dbReference type="EMBL" id="JANIIK010000036">
    <property type="protein sequence ID" value="KAJ3612385.1"/>
    <property type="molecule type" value="Genomic_DNA"/>
</dbReference>
<comment type="caution">
    <text evidence="2">The sequence shown here is derived from an EMBL/GenBank/DDBJ whole genome shotgun (WGS) entry which is preliminary data.</text>
</comment>
<gene>
    <name evidence="2" type="ORF">NHX12_020661</name>
</gene>
<keyword evidence="3" id="KW-1185">Reference proteome</keyword>
<sequence length="98" mass="10760">MHYRVTRDREGDVSVVATDDRRENSLEETSGPSCSGGAKTGDRIEDRQQHTTGRDGATRTCGQQQTTTTTIRPLNGGVGRSRRVSWGRISCQRHSGRG</sequence>
<feature type="compositionally biased region" description="Basic and acidic residues" evidence="1">
    <location>
        <begin position="40"/>
        <end position="57"/>
    </location>
</feature>
<proteinExistence type="predicted"/>
<evidence type="ECO:0000313" key="2">
    <source>
        <dbReference type="EMBL" id="KAJ3612385.1"/>
    </source>
</evidence>